<dbReference type="InterPro" id="IPR022312">
    <property type="entry name" value="DNA_pol_X"/>
</dbReference>
<dbReference type="GO" id="GO:0005634">
    <property type="term" value="C:nucleus"/>
    <property type="evidence" value="ECO:0007669"/>
    <property type="project" value="UniProtKB-SubCell"/>
</dbReference>
<evidence type="ECO:0000256" key="1">
    <source>
        <dbReference type="ARBA" id="ARBA00022679"/>
    </source>
</evidence>
<evidence type="ECO:0000313" key="11">
    <source>
        <dbReference type="Proteomes" id="UP000777482"/>
    </source>
</evidence>
<dbReference type="InterPro" id="IPR002054">
    <property type="entry name" value="DNA-dir_DNA_pol_X"/>
</dbReference>
<proteinExistence type="inferred from homology"/>
<dbReference type="FunFam" id="1.10.150.110:FF:000005">
    <property type="entry name" value="DNA polymerase POL4"/>
    <property type="match status" value="1"/>
</dbReference>
<evidence type="ECO:0000256" key="8">
    <source>
        <dbReference type="RuleBase" id="RU366014"/>
    </source>
</evidence>
<dbReference type="PANTHER" id="PTHR11276">
    <property type="entry name" value="DNA POLYMERASE TYPE-X FAMILY MEMBER"/>
    <property type="match status" value="1"/>
</dbReference>
<dbReference type="AlphaFoldDB" id="A0A9P6VUQ3"/>
<dbReference type="OrthoDB" id="205514at2759"/>
<feature type="domain" description="DNA-directed DNA polymerase X" evidence="9">
    <location>
        <begin position="55"/>
        <end position="386"/>
    </location>
</feature>
<evidence type="ECO:0000256" key="3">
    <source>
        <dbReference type="ARBA" id="ARBA00022763"/>
    </source>
</evidence>
<evidence type="ECO:0000313" key="10">
    <source>
        <dbReference type="EMBL" id="KAG0656232.1"/>
    </source>
</evidence>
<evidence type="ECO:0000259" key="9">
    <source>
        <dbReference type="SMART" id="SM00483"/>
    </source>
</evidence>
<organism evidence="10 11">
    <name type="scientific">Rhodotorula mucilaginosa</name>
    <name type="common">Yeast</name>
    <name type="synonym">Rhodotorula rubra</name>
    <dbReference type="NCBI Taxonomy" id="5537"/>
    <lineage>
        <taxon>Eukaryota</taxon>
        <taxon>Fungi</taxon>
        <taxon>Dikarya</taxon>
        <taxon>Basidiomycota</taxon>
        <taxon>Pucciniomycotina</taxon>
        <taxon>Microbotryomycetes</taxon>
        <taxon>Sporidiobolales</taxon>
        <taxon>Sporidiobolaceae</taxon>
        <taxon>Rhodotorula</taxon>
    </lineage>
</organism>
<comment type="catalytic activity">
    <reaction evidence="6 8">
        <text>DNA(n) + a 2'-deoxyribonucleoside 5'-triphosphate = DNA(n+1) + diphosphate</text>
        <dbReference type="Rhea" id="RHEA:22508"/>
        <dbReference type="Rhea" id="RHEA-COMP:17339"/>
        <dbReference type="Rhea" id="RHEA-COMP:17340"/>
        <dbReference type="ChEBI" id="CHEBI:33019"/>
        <dbReference type="ChEBI" id="CHEBI:61560"/>
        <dbReference type="ChEBI" id="CHEBI:173112"/>
        <dbReference type="EC" id="2.7.7.7"/>
    </reaction>
</comment>
<keyword evidence="11" id="KW-1185">Reference proteome</keyword>
<reference evidence="10 11" key="1">
    <citation type="submission" date="2020-11" db="EMBL/GenBank/DDBJ databases">
        <title>Kefir isolates.</title>
        <authorList>
            <person name="Marcisauskas S."/>
            <person name="Kim Y."/>
            <person name="Blasche S."/>
        </authorList>
    </citation>
    <scope>NUCLEOTIDE SEQUENCE [LARGE SCALE GENOMIC DNA]</scope>
    <source>
        <strain evidence="10 11">KR</strain>
    </source>
</reference>
<dbReference type="Gene3D" id="1.10.150.20">
    <property type="entry name" value="5' to 3' exonuclease, C-terminal subdomain"/>
    <property type="match status" value="1"/>
</dbReference>
<dbReference type="InterPro" id="IPR010996">
    <property type="entry name" value="HHH_MUS81"/>
</dbReference>
<dbReference type="Gene3D" id="3.30.460.10">
    <property type="entry name" value="Beta Polymerase, domain 2"/>
    <property type="match status" value="1"/>
</dbReference>
<dbReference type="EC" id="2.7.7.7" evidence="8"/>
<dbReference type="SUPFAM" id="SSF81301">
    <property type="entry name" value="Nucleotidyltransferase"/>
    <property type="match status" value="1"/>
</dbReference>
<keyword evidence="4 8" id="KW-0239">DNA-directed DNA polymerase</keyword>
<dbReference type="Pfam" id="PF14716">
    <property type="entry name" value="HHH_8"/>
    <property type="match status" value="1"/>
</dbReference>
<evidence type="ECO:0000256" key="2">
    <source>
        <dbReference type="ARBA" id="ARBA00022695"/>
    </source>
</evidence>
<dbReference type="InterPro" id="IPR002008">
    <property type="entry name" value="DNA_pol_X_beta-like"/>
</dbReference>
<dbReference type="Pfam" id="PF14792">
    <property type="entry name" value="DNA_pol_B_palm"/>
    <property type="match status" value="1"/>
</dbReference>
<evidence type="ECO:0000256" key="4">
    <source>
        <dbReference type="ARBA" id="ARBA00022932"/>
    </source>
</evidence>
<name>A0A9P6VUQ3_RHOMI</name>
<comment type="function">
    <text evidence="8">DNA polymerase that functions in several pathways of DNA repair. Involved in base excision repair (BER) responsible for repair of lesions that give rise to abasic (AP) sites in DNA. Also contributes to DNA double-strand break repair by non-homologous end joining and homologous recombination. Has both template-dependent and template-independent (terminal transferase) DNA polymerase activities. Has also a 5'-deoxyribose-5-phosphate lyase (dRP lyase) activity.</text>
</comment>
<dbReference type="GO" id="GO:0003887">
    <property type="term" value="F:DNA-directed DNA polymerase activity"/>
    <property type="evidence" value="ECO:0007669"/>
    <property type="project" value="UniProtKB-UniRule"/>
</dbReference>
<dbReference type="Pfam" id="PF14791">
    <property type="entry name" value="DNA_pol_B_thumb"/>
    <property type="match status" value="1"/>
</dbReference>
<dbReference type="GO" id="GO:0046872">
    <property type="term" value="F:metal ion binding"/>
    <property type="evidence" value="ECO:0007669"/>
    <property type="project" value="UniProtKB-UniRule"/>
</dbReference>
<dbReference type="GO" id="GO:0006303">
    <property type="term" value="P:double-strand break repair via nonhomologous end joining"/>
    <property type="evidence" value="ECO:0007669"/>
    <property type="project" value="TreeGrafter"/>
</dbReference>
<comment type="similarity">
    <text evidence="8">Belongs to the DNA polymerase type-X family.</text>
</comment>
<dbReference type="InterPro" id="IPR028207">
    <property type="entry name" value="DNA_pol_B_palm_palm"/>
</dbReference>
<dbReference type="InterPro" id="IPR037160">
    <property type="entry name" value="DNA_Pol_thumb_sf"/>
</dbReference>
<accession>A0A9P6VUQ3</accession>
<dbReference type="Gene3D" id="3.30.210.10">
    <property type="entry name" value="DNA polymerase, thumb domain"/>
    <property type="match status" value="1"/>
</dbReference>
<evidence type="ECO:0000256" key="7">
    <source>
        <dbReference type="PIRSR" id="PIRSR622312-50"/>
    </source>
</evidence>
<evidence type="ECO:0000256" key="6">
    <source>
        <dbReference type="ARBA" id="ARBA00049244"/>
    </source>
</evidence>
<evidence type="ECO:0000256" key="5">
    <source>
        <dbReference type="ARBA" id="ARBA00023204"/>
    </source>
</evidence>
<dbReference type="SUPFAM" id="SSF47802">
    <property type="entry name" value="DNA polymerase beta, N-terminal domain-like"/>
    <property type="match status" value="1"/>
</dbReference>
<dbReference type="SMART" id="SM00483">
    <property type="entry name" value="POLXc"/>
    <property type="match status" value="1"/>
</dbReference>
<dbReference type="FunFam" id="3.30.210.10:FF:000005">
    <property type="entry name" value="DNA polymerase IV"/>
    <property type="match status" value="1"/>
</dbReference>
<keyword evidence="2 8" id="KW-0548">Nucleotidyltransferase</keyword>
<dbReference type="PRINTS" id="PR00869">
    <property type="entry name" value="DNAPOLX"/>
</dbReference>
<dbReference type="PANTHER" id="PTHR11276:SF29">
    <property type="entry name" value="DNA POLYMERASE TYPE-X FAMILY PROTEIN POL4"/>
    <property type="match status" value="1"/>
</dbReference>
<dbReference type="EMBL" id="PUHQ01000101">
    <property type="protein sequence ID" value="KAG0656232.1"/>
    <property type="molecule type" value="Genomic_DNA"/>
</dbReference>
<dbReference type="PRINTS" id="PR00870">
    <property type="entry name" value="DNAPOLXBETA"/>
</dbReference>
<gene>
    <name evidence="10" type="ORF">C6P46_000388</name>
</gene>
<keyword evidence="8" id="KW-0539">Nucleus</keyword>
<dbReference type="Proteomes" id="UP000777482">
    <property type="component" value="Unassembled WGS sequence"/>
</dbReference>
<keyword evidence="3 8" id="KW-0227">DNA damage</keyword>
<keyword evidence="1 8" id="KW-0808">Transferase</keyword>
<dbReference type="Gene3D" id="1.10.150.110">
    <property type="entry name" value="DNA polymerase beta, N-terminal domain-like"/>
    <property type="match status" value="1"/>
</dbReference>
<dbReference type="CDD" id="cd00141">
    <property type="entry name" value="NT_POLXc"/>
    <property type="match status" value="1"/>
</dbReference>
<feature type="active site" description="Nucleophile; Schiff-base intermediate with DNA; for 5'-dRP lyase activity" evidence="7">
    <location>
        <position position="118"/>
    </location>
</feature>
<dbReference type="InterPro" id="IPR027421">
    <property type="entry name" value="DNA_pol_lamdba_lyase_dom_sf"/>
</dbReference>
<keyword evidence="5 8" id="KW-0234">DNA repair</keyword>
<dbReference type="InterPro" id="IPR029398">
    <property type="entry name" value="PolB_thumb"/>
</dbReference>
<sequence>MPARVISNDPGDADSEELCQGSLASTDADEQQLLRGPAMPSVHHFACFRESPRPCVNQELVDQLAPLRSYRFLKYGTDHEKFISYATAVSVIIGTPFRITSVEQARKLPKIGPKLINKIEEFLKTGKIQEAQNVLASNEYKVLTALNTVHGIGSKTAVKLYEDYKVRTLDQALTHLKPPEQELFRKYHADLSEKFVKIQLNKIQRGSFSLLCGVYRRGKEESNDVDILITFPHAEGVERGVLRQLVQRLRAKGLIPPDGILGLSEAGTNRDSSLVANKPASRIDALDRAMVIFRHPADAVSGRLRDKYRRVDLIVSRWGSWGSAVVGWTGSTQFERDLRRHAERQGYKFDSGGIRTRDTDRPVEAKSEEDVFRVLGLKYIPPELRNADP</sequence>
<protein>
    <recommendedName>
        <fullName evidence="8">DNA polymerase</fullName>
        <ecNumber evidence="8">2.7.7.7</ecNumber>
    </recommendedName>
</protein>
<comment type="subcellular location">
    <subcellularLocation>
        <location evidence="8">Nucleus</location>
    </subcellularLocation>
</comment>
<dbReference type="GO" id="GO:0003677">
    <property type="term" value="F:DNA binding"/>
    <property type="evidence" value="ECO:0007669"/>
    <property type="project" value="UniProtKB-UniRule"/>
</dbReference>
<dbReference type="InterPro" id="IPR043519">
    <property type="entry name" value="NT_sf"/>
</dbReference>
<comment type="caution">
    <text evidence="10">The sequence shown here is derived from an EMBL/GenBank/DDBJ whole genome shotgun (WGS) entry which is preliminary data.</text>
</comment>